<dbReference type="RefSeq" id="XP_033180585.1">
    <property type="nucleotide sequence ID" value="XM_033324694.1"/>
</dbReference>
<name>A0A6P8M1I4_BOMIM</name>
<keyword evidence="1" id="KW-1185">Reference proteome</keyword>
<protein>
    <submittedName>
        <fullName evidence="2 3">Uncharacterized protein LOC117152539</fullName>
    </submittedName>
</protein>
<organism evidence="1 2">
    <name type="scientific">Bombus impatiens</name>
    <name type="common">Bumblebee</name>
    <dbReference type="NCBI Taxonomy" id="132113"/>
    <lineage>
        <taxon>Eukaryota</taxon>
        <taxon>Metazoa</taxon>
        <taxon>Ecdysozoa</taxon>
        <taxon>Arthropoda</taxon>
        <taxon>Hexapoda</taxon>
        <taxon>Insecta</taxon>
        <taxon>Pterygota</taxon>
        <taxon>Neoptera</taxon>
        <taxon>Endopterygota</taxon>
        <taxon>Hymenoptera</taxon>
        <taxon>Apocrita</taxon>
        <taxon>Aculeata</taxon>
        <taxon>Apoidea</taxon>
        <taxon>Anthophila</taxon>
        <taxon>Apidae</taxon>
        <taxon>Bombus</taxon>
        <taxon>Pyrobombus</taxon>
    </lineage>
</organism>
<dbReference type="AlphaFoldDB" id="A0A6P8M1I4"/>
<dbReference type="OMA" id="NTCAEIF"/>
<evidence type="ECO:0000313" key="1">
    <source>
        <dbReference type="Proteomes" id="UP000515180"/>
    </source>
</evidence>
<dbReference type="GeneID" id="117152539"/>
<dbReference type="RefSeq" id="XP_033180584.1">
    <property type="nucleotide sequence ID" value="XM_033324693.1"/>
</dbReference>
<dbReference type="OrthoDB" id="6617263at2759"/>
<dbReference type="Proteomes" id="UP000515180">
    <property type="component" value="Unplaced"/>
</dbReference>
<sequence>MATQTPYLDAIQSIPGDTPGEKLKWIADFVKQQLSVSDNLEDVVEYEKIPKPLIPLVQIQAAIMLNKKDPKNQSTYEAIAEALKSEDKLIVNKALKVSNFFNGTNESITNTEYFFENLFPYVSLNTRTRIIKALALHLGPRNSTLAEKFFLSIDSFYGLEHALPLLLACSDTFVYNTILEKRMVLRRNMVKLFFRKNPDLVVRYLRLSKPTNYSCARKLPSVNIHDFTDILVGLVKTRIESFAELCEMHEKDPPKILLSNKSVEAFLKNGKEYLERNAKLYITMIPLKSIDDNYMEIIFPKLLPDNIKDFDTDNMLNYLKYYRQDRKRELFLRTYQQVYNSCILDDSKKVTANLLEILHPRDRINQAKIKLHAEIENYKKSENTVMWECFLAIEDSLTLFRNEIRKTSQMEHRMRLACRMIHSCKINNDDLALIKVLTYLKDRHCNEQPWFLYEVFKTLLKLYDLPQMGEDCWTILIDMIVRAHVKKDLLFLNDVGVKMIEAAIHYKINQNQPFHELIDMLIDLKITKCRGHWNILQKYHNYERMCLEDCLNIVSQKYNSDQIPWKQDRAEILSDLCSSIYYYNEVHVNKASRIERMAVKNYPWLLEAIEEIISTIKQNDVYAVVNLQDMFIKYEMDLYERFWPRTRKIGEIEISGALKLLKRNPQEILDHWKEYLNACKDNWKERHTKLFIKAIRWYKEIPIKFAEQCLQDLTEKKEEVCLDILSILVYGETFSKIIEPLIPTSKTLNIHQTGAKTNYHFIRHLVYGIRLANPPVPLTMLNRLCQGDYLPLALTALVNVCRRTNVMDVIPFARMLSSQKSTVRKHGMKLMRIVASRNHLLNFFQTQWKIEKNQSIREVIFFIIAQLFQEEPEIPTWLLFSHIISSLTLRDEKVCLVVLIMIKSLPDHYVVDFIKQSLNMIDTLERLGLSSDKVAQYTSTMLSSIDVGICNLLAENFIKFLIQRYLFHQNLFISKSLNEFVVRVVLLPEGKKFDGRLEIFSSLLREAITRSYSLPNARNVHLLSTNISLRRFVDTVMHTVSCSENKIRLVDEILSMFISTLHPLMDPTSYLQLTFLRAQLTSITPVQYGLNVGQKLCDLVKIFSPHFVFFMTDILQNMPLSNSFEYYNKIEIDLGIIEGLVEINSVPSMLMAVQMMYSININEYQGLNEVTDFEDIDTCNEYQGSNEHQEMTIRRDGILIKLMQSKLPAVRAMVCEIINKRNLNNFNIDLSSSI</sequence>
<evidence type="ECO:0000313" key="2">
    <source>
        <dbReference type="RefSeq" id="XP_033180584.1"/>
    </source>
</evidence>
<gene>
    <name evidence="2 3" type="primary">LOC117152539</name>
</gene>
<reference evidence="2 3" key="1">
    <citation type="submission" date="2025-04" db="UniProtKB">
        <authorList>
            <consortium name="RefSeq"/>
        </authorList>
    </citation>
    <scope>IDENTIFICATION</scope>
</reference>
<accession>A0A6P8M1I4</accession>
<evidence type="ECO:0000313" key="3">
    <source>
        <dbReference type="RefSeq" id="XP_033180585.1"/>
    </source>
</evidence>
<proteinExistence type="predicted"/>